<dbReference type="InterPro" id="IPR047272">
    <property type="entry name" value="S49_SppA_C"/>
</dbReference>
<evidence type="ECO:0000259" key="6">
    <source>
        <dbReference type="Pfam" id="PF01343"/>
    </source>
</evidence>
<reference evidence="7 8" key="1">
    <citation type="journal article" date="2019" name="Int. J. Syst. Evol. Microbiol.">
        <title>Methanofervidicoccus abyssi gen. nov., sp. nov., a hydrogenotrophic methanogen, isolated from a hydrothermal vent chimney in the Mid-Cayman Spreading Center, the Caribbean Sea.</title>
        <authorList>
            <person name="Sakai S."/>
            <person name="Takaki Y."/>
            <person name="Miyazaki M."/>
            <person name="Ogawara M."/>
            <person name="Yanagawa K."/>
            <person name="Miyazaki J."/>
            <person name="Takai K."/>
        </authorList>
    </citation>
    <scope>NUCLEOTIDE SEQUENCE [LARGE SCALE GENOMIC DNA]</scope>
    <source>
        <strain evidence="7 8">HHB</strain>
    </source>
</reference>
<feature type="domain" description="Peptidase S49" evidence="6">
    <location>
        <begin position="108"/>
        <end position="258"/>
    </location>
</feature>
<sequence length="310" mass="34531">MKKIYIIIGIFFILIVLLLLIVIGTVILLLGIGENPAGNIARIDIDGVLTLQPEGTYPFREEISVEDYIEALDKAEMDPNIKAIILRVNSPGGEVIASEKLARKIKEVSEKKPVVAYVETIATSGAYMAIAPANCIVAEKHSIVGSIGVRMDVIQYYELMRKLGINVTVIKAGKYKDICSPYRPMTPEEKKYLEHMINETYIDFVRWVAENRNMTVEETLKVANGKIYSGYDAKKAGLVDYVGTEEDAVKIAQKLANISHPMVVDYTPHIYTGFFNLMSSLAYSLGYGIGKGFGEIWIETHTFYPPSVTY</sequence>
<evidence type="ECO:0000313" key="7">
    <source>
        <dbReference type="EMBL" id="GBF36327.1"/>
    </source>
</evidence>
<dbReference type="PANTHER" id="PTHR42987">
    <property type="entry name" value="PEPTIDASE S49"/>
    <property type="match status" value="1"/>
</dbReference>
<dbReference type="OrthoDB" id="31107at2157"/>
<evidence type="ECO:0000256" key="4">
    <source>
        <dbReference type="ARBA" id="ARBA00022825"/>
    </source>
</evidence>
<dbReference type="Proteomes" id="UP000290527">
    <property type="component" value="Unassembled WGS sequence"/>
</dbReference>
<feature type="transmembrane region" description="Helical" evidence="5">
    <location>
        <begin position="6"/>
        <end position="32"/>
    </location>
</feature>
<keyword evidence="3" id="KW-0378">Hydrolase</keyword>
<organism evidence="7 8">
    <name type="scientific">Methanofervidicoccus abyssi</name>
    <dbReference type="NCBI Taxonomy" id="2082189"/>
    <lineage>
        <taxon>Archaea</taxon>
        <taxon>Methanobacteriati</taxon>
        <taxon>Methanobacteriota</taxon>
        <taxon>Methanomada group</taxon>
        <taxon>Methanococci</taxon>
        <taxon>Methanococcales</taxon>
        <taxon>Methanofervidicoccus</taxon>
    </lineage>
</organism>
<dbReference type="Pfam" id="PF01343">
    <property type="entry name" value="Peptidase_S49"/>
    <property type="match status" value="1"/>
</dbReference>
<comment type="similarity">
    <text evidence="1">Belongs to the peptidase S49 family.</text>
</comment>
<dbReference type="NCBIfam" id="TIGR00706">
    <property type="entry name" value="SppA_dom"/>
    <property type="match status" value="1"/>
</dbReference>
<evidence type="ECO:0000256" key="2">
    <source>
        <dbReference type="ARBA" id="ARBA00022670"/>
    </source>
</evidence>
<dbReference type="EMBL" id="BFAX01000003">
    <property type="protein sequence ID" value="GBF36327.1"/>
    <property type="molecule type" value="Genomic_DNA"/>
</dbReference>
<keyword evidence="2 7" id="KW-0645">Protease</keyword>
<keyword evidence="5" id="KW-1133">Transmembrane helix</keyword>
<protein>
    <submittedName>
        <fullName evidence="7">Protease IV</fullName>
    </submittedName>
</protein>
<evidence type="ECO:0000256" key="5">
    <source>
        <dbReference type="SAM" id="Phobius"/>
    </source>
</evidence>
<keyword evidence="8" id="KW-1185">Reference proteome</keyword>
<gene>
    <name evidence="7" type="ORF">MHHB_P0557</name>
</gene>
<evidence type="ECO:0000313" key="8">
    <source>
        <dbReference type="Proteomes" id="UP000290527"/>
    </source>
</evidence>
<evidence type="ECO:0000256" key="1">
    <source>
        <dbReference type="ARBA" id="ARBA00008683"/>
    </source>
</evidence>
<dbReference type="Gene3D" id="3.90.226.10">
    <property type="entry name" value="2-enoyl-CoA Hydratase, Chain A, domain 1"/>
    <property type="match status" value="2"/>
</dbReference>
<keyword evidence="4" id="KW-0720">Serine protease</keyword>
<dbReference type="CDD" id="cd07023">
    <property type="entry name" value="S49_Sppa_N_C"/>
    <property type="match status" value="1"/>
</dbReference>
<evidence type="ECO:0000256" key="3">
    <source>
        <dbReference type="ARBA" id="ARBA00022801"/>
    </source>
</evidence>
<dbReference type="GO" id="GO:0006508">
    <property type="term" value="P:proteolysis"/>
    <property type="evidence" value="ECO:0007669"/>
    <property type="project" value="UniProtKB-KW"/>
</dbReference>
<dbReference type="AlphaFoldDB" id="A0A401HPX5"/>
<dbReference type="GO" id="GO:0008236">
    <property type="term" value="F:serine-type peptidase activity"/>
    <property type="evidence" value="ECO:0007669"/>
    <property type="project" value="UniProtKB-KW"/>
</dbReference>
<proteinExistence type="inferred from homology"/>
<dbReference type="RefSeq" id="WP_131007116.1">
    <property type="nucleotide sequence ID" value="NZ_BFAX01000003.1"/>
</dbReference>
<dbReference type="SUPFAM" id="SSF52096">
    <property type="entry name" value="ClpP/crotonase"/>
    <property type="match status" value="1"/>
</dbReference>
<comment type="caution">
    <text evidence="7">The sequence shown here is derived from an EMBL/GenBank/DDBJ whole genome shotgun (WGS) entry which is preliminary data.</text>
</comment>
<accession>A0A401HPX5</accession>
<keyword evidence="5" id="KW-0812">Transmembrane</keyword>
<dbReference type="PANTHER" id="PTHR42987:SF4">
    <property type="entry name" value="PROTEASE SOHB-RELATED"/>
    <property type="match status" value="1"/>
</dbReference>
<keyword evidence="5" id="KW-0472">Membrane</keyword>
<dbReference type="InterPro" id="IPR004635">
    <property type="entry name" value="Pept_S49_SppA"/>
</dbReference>
<dbReference type="InterPro" id="IPR002142">
    <property type="entry name" value="Peptidase_S49"/>
</dbReference>
<name>A0A401HPX5_9EURY</name>
<dbReference type="InterPro" id="IPR029045">
    <property type="entry name" value="ClpP/crotonase-like_dom_sf"/>
</dbReference>